<dbReference type="PROSITE" id="PS50106">
    <property type="entry name" value="PDZ"/>
    <property type="match status" value="4"/>
</dbReference>
<feature type="compositionally biased region" description="Pro residues" evidence="22">
    <location>
        <begin position="1447"/>
        <end position="1459"/>
    </location>
</feature>
<dbReference type="SMART" id="SM00364">
    <property type="entry name" value="LRR_BAC"/>
    <property type="match status" value="10"/>
</dbReference>
<evidence type="ECO:0000256" key="4">
    <source>
        <dbReference type="ARBA" id="ARBA00004536"/>
    </source>
</evidence>
<evidence type="ECO:0000256" key="11">
    <source>
        <dbReference type="ARBA" id="ARBA00022782"/>
    </source>
</evidence>
<evidence type="ECO:0000256" key="3">
    <source>
        <dbReference type="ARBA" id="ARBA00004510"/>
    </source>
</evidence>
<dbReference type="FunFam" id="3.80.10.10:FF:000064">
    <property type="entry name" value="Scribbled planar cell polarity protein"/>
    <property type="match status" value="1"/>
</dbReference>
<dbReference type="GO" id="GO:0045197">
    <property type="term" value="P:establishment or maintenance of epithelial cell apical/basal polarity"/>
    <property type="evidence" value="ECO:0007669"/>
    <property type="project" value="TreeGrafter"/>
</dbReference>
<dbReference type="CDD" id="cd06702">
    <property type="entry name" value="PDZ3_Scribble-like"/>
    <property type="match status" value="1"/>
</dbReference>
<accession>A0A8B9GCB2</accession>
<evidence type="ECO:0000256" key="13">
    <source>
        <dbReference type="ARBA" id="ARBA00023018"/>
    </source>
</evidence>
<keyword evidence="13" id="KW-0770">Synapse</keyword>
<feature type="compositionally biased region" description="Basic and acidic residues" evidence="22">
    <location>
        <begin position="1429"/>
        <end position="1438"/>
    </location>
</feature>
<evidence type="ECO:0000256" key="22">
    <source>
        <dbReference type="SAM" id="MobiDB-lite"/>
    </source>
</evidence>
<dbReference type="FunFam" id="3.80.10.10:FF:000072">
    <property type="entry name" value="protein scribble homolog isoform X1"/>
    <property type="match status" value="1"/>
</dbReference>
<feature type="region of interest" description="Disordered" evidence="22">
    <location>
        <begin position="803"/>
        <end position="825"/>
    </location>
</feature>
<dbReference type="InterPro" id="IPR032675">
    <property type="entry name" value="LRR_dom_sf"/>
</dbReference>
<keyword evidence="18" id="KW-0449">Lipoprotein</keyword>
<dbReference type="GO" id="GO:0098968">
    <property type="term" value="P:neurotransmitter receptor transport postsynaptic membrane to endosome"/>
    <property type="evidence" value="ECO:0007669"/>
    <property type="project" value="TreeGrafter"/>
</dbReference>
<keyword evidence="16" id="KW-0564">Palmitate</keyword>
<feature type="domain" description="PDZ" evidence="23">
    <location>
        <begin position="1048"/>
        <end position="1136"/>
    </location>
</feature>
<keyword evidence="10" id="KW-0677">Repeat</keyword>
<dbReference type="Pfam" id="PF23598">
    <property type="entry name" value="LRR_14"/>
    <property type="match status" value="1"/>
</dbReference>
<feature type="compositionally biased region" description="Basic and acidic residues" evidence="22">
    <location>
        <begin position="552"/>
        <end position="583"/>
    </location>
</feature>
<dbReference type="GO" id="GO:0005912">
    <property type="term" value="C:adherens junction"/>
    <property type="evidence" value="ECO:0007669"/>
    <property type="project" value="UniProtKB-SubCell"/>
</dbReference>
<evidence type="ECO:0000256" key="5">
    <source>
        <dbReference type="ARBA" id="ARBA00022473"/>
    </source>
</evidence>
<dbReference type="Gene3D" id="2.30.42.10">
    <property type="match status" value="4"/>
</dbReference>
<dbReference type="GO" id="GO:0019901">
    <property type="term" value="F:protein kinase binding"/>
    <property type="evidence" value="ECO:0007669"/>
    <property type="project" value="TreeGrafter"/>
</dbReference>
<dbReference type="SUPFAM" id="SSF52058">
    <property type="entry name" value="L domain-like"/>
    <property type="match status" value="2"/>
</dbReference>
<dbReference type="Pfam" id="PF00595">
    <property type="entry name" value="PDZ"/>
    <property type="match status" value="4"/>
</dbReference>
<keyword evidence="12" id="KW-0965">Cell junction</keyword>
<dbReference type="InterPro" id="IPR055414">
    <property type="entry name" value="LRR_R13L4/SHOC2-like"/>
</dbReference>
<keyword evidence="11" id="KW-0221">Differentiation</keyword>
<protein>
    <recommendedName>
        <fullName evidence="21">Protein scribble homolog</fullName>
    </recommendedName>
</protein>
<dbReference type="GO" id="GO:0043113">
    <property type="term" value="P:receptor clustering"/>
    <property type="evidence" value="ECO:0007669"/>
    <property type="project" value="TreeGrafter"/>
</dbReference>
<feature type="region of interest" description="Disordered" evidence="22">
    <location>
        <begin position="1205"/>
        <end position="1230"/>
    </location>
</feature>
<dbReference type="FunFam" id="2.30.42.10:FF:000041">
    <property type="entry name" value="protein scribble homolog isoform X1"/>
    <property type="match status" value="1"/>
</dbReference>
<keyword evidence="6" id="KW-1003">Cell membrane</keyword>
<dbReference type="Pfam" id="PF13855">
    <property type="entry name" value="LRR_8"/>
    <property type="match status" value="2"/>
</dbReference>
<dbReference type="CDD" id="cd06701">
    <property type="entry name" value="PDZ4_Scribble-like"/>
    <property type="match status" value="1"/>
</dbReference>
<evidence type="ECO:0000256" key="8">
    <source>
        <dbReference type="ARBA" id="ARBA00022553"/>
    </source>
</evidence>
<feature type="domain" description="PDZ" evidence="23">
    <location>
        <begin position="830"/>
        <end position="918"/>
    </location>
</feature>
<dbReference type="FunFam" id="2.30.42.10:FF:000064">
    <property type="entry name" value="protein lap4 isoform X1"/>
    <property type="match status" value="1"/>
</dbReference>
<evidence type="ECO:0000313" key="25">
    <source>
        <dbReference type="Proteomes" id="UP000694522"/>
    </source>
</evidence>
<dbReference type="GO" id="GO:0005737">
    <property type="term" value="C:cytoplasm"/>
    <property type="evidence" value="ECO:0007669"/>
    <property type="project" value="UniProtKB-SubCell"/>
</dbReference>
<evidence type="ECO:0000256" key="12">
    <source>
        <dbReference type="ARBA" id="ARBA00022949"/>
    </source>
</evidence>
<evidence type="ECO:0000256" key="15">
    <source>
        <dbReference type="ARBA" id="ARBA00023136"/>
    </source>
</evidence>
<reference evidence="24" key="2">
    <citation type="submission" date="2025-09" db="UniProtKB">
        <authorList>
            <consortium name="Ensembl"/>
        </authorList>
    </citation>
    <scope>IDENTIFICATION</scope>
</reference>
<reference evidence="24" key="1">
    <citation type="submission" date="2025-08" db="UniProtKB">
        <authorList>
            <consortium name="Ensembl"/>
        </authorList>
    </citation>
    <scope>IDENTIFICATION</scope>
</reference>
<feature type="region of interest" description="Disordered" evidence="22">
    <location>
        <begin position="1367"/>
        <end position="1396"/>
    </location>
</feature>
<comment type="subcellular location">
    <subcellularLocation>
        <location evidence="4">Cell junction</location>
        <location evidence="4">Adherens junction</location>
    </subcellularLocation>
    <subcellularLocation>
        <location evidence="1">Cell membrane</location>
        <topology evidence="1">Peripheral membrane protein</topology>
    </subcellularLocation>
    <subcellularLocation>
        <location evidence="3">Cell projection</location>
        <location evidence="3">Lamellipodium</location>
    </subcellularLocation>
    <subcellularLocation>
        <location evidence="2">Cytoplasm</location>
    </subcellularLocation>
    <subcellularLocation>
        <location evidence="20">Postsynapse</location>
    </subcellularLocation>
    <subcellularLocation>
        <location evidence="19">Presynapse</location>
    </subcellularLocation>
</comment>
<sequence length="1491" mass="163768">MLRCMPPLWRCNRHVEALDRRHCSLQAVPEEIYRYSRSLEELLLDANQLRELPKPFFRLLNLRKLGLSDNEIQRLPPEVANFMQLVELDISRNDIPEIPESIKFCKSLEIADFSGNPLSRLPEGFTQLRSLGHLALNDVSLQSLPNDIGNLANLVTLELRENLLKTLPTSLSFLVKLEQLDLGGNDLEVLPDTLGALPNLRELWLDRNQLSALPPELGNLRRLVCLDVSENKLEQLPSEVSGLVALTDLLLSQNLLECIPDGIGQLKQLSILKVDQNRLTEVTESIGDCENLSELILTENMLTALPKSLGKLAKLTNLNVDRNRLTSLPSEIGGCANLNVLSLRDNRLALLPPELADTTELHVLDVAGNRLQNLPFALTNLNLKALWLAENQSQPMLKFQTEDDEKTGEKVLTCYLLPQQPSPSLENLLQNSVDESWTDTNLNRVSVIQFLDEPKGDDEEESGAERRGLQRRATPHPSELKVMKKVMEVRRSEVCAARPDANRNSPGSEEKRLSALSNRSDDSHLSNSTASAGCRGEELGDDGERSWPNGQDVRDLEREEKPRAEEERKEPTVHFAEDTLIRSEDEDEDEERPFPVEKQRLIRKDTPHYKKHFKITKLPKPEAVVALLQGLSTDGVPREEEELGGCNNNTEPEDLEEAWDEDDRKNGVLSAQPPVKGVSFDQANNLLIEPARIEEEELTLTIVRQTGGLGISIAGGKGSTPYKGDDEGIFISRVSEEGPAARAGVRVGDKLLEVNGVSLHCAEHHVAVEALRGSGSSVSMTVLRERMVEPENAITVTALRPEDDYSPRERRGGLRFPERPEGAAPTERYSTCLVRNEKGLGFSIAGGKGSTPYRAGDTGIFISRIAEGGAAHRDGILHVGDRVISINGVDMTEARHDQAVALLTASSPTIALLVERQACPSIPCPKPLSSFPVAPLSTGAALRSHLKEAAPEIHLVKAGGPLGLSIVGGSDHSSHPFGIHEPGVFISKVIPRGLASRSGLRVGDRILEVNSIDLRHATHQEAVNALLSNTQELTMLVRRDPPPPGMQEICIEKAPGEKLGISIRGGAKGHAGNPFDPTDEGIFISKVSSSGAAARDGRLKVGMRILEVNHQSLLGMTHTEAVQILRSVGDALLVLVCDGFDPKAAAAIEMSPGIIANPFAAGIGRKNSLESISSIDRDLSPEELEILQKVGVLATAGRRTGSRLPSYGISSSQHFRQECQKPPSPPSPDEIPFNVKQAYKTFAAVPLSHPLLETQSPSGLPSPEQRSFRERQKYFEIEVKQQQMDKPPKRVSLVGEDDLKKMKEEEARKLQQKRTLLLEEEAEEDEVVKQVPKMSMQSTYLSLFLSLPRLSPLYLGAGDPVAPVRTAKAERRHQERLRMQSPELLSGQEKELSPAERRALEAEKRAMWRAARMKSLEQDALKAQMVIAKSKEGKKRSTLEQLAESPSPVPTPSPTPPEDCSPRNITSPGRLSLGLGVGSASGPRDPGFNNV</sequence>
<dbReference type="GO" id="GO:0030154">
    <property type="term" value="P:cell differentiation"/>
    <property type="evidence" value="ECO:0007669"/>
    <property type="project" value="UniProtKB-KW"/>
</dbReference>
<feature type="domain" description="PDZ" evidence="23">
    <location>
        <begin position="952"/>
        <end position="1041"/>
    </location>
</feature>
<dbReference type="FunFam" id="2.30.42.10:FF:000114">
    <property type="entry name" value="protein scribble homolog isoform X1"/>
    <property type="match status" value="1"/>
</dbReference>
<keyword evidence="17" id="KW-0966">Cell projection</keyword>
<dbReference type="SMART" id="SM00369">
    <property type="entry name" value="LRR_TYP"/>
    <property type="match status" value="12"/>
</dbReference>
<dbReference type="GO" id="GO:0098887">
    <property type="term" value="P:neurotransmitter receptor transport, endosome to postsynaptic membrane"/>
    <property type="evidence" value="ECO:0007669"/>
    <property type="project" value="TreeGrafter"/>
</dbReference>
<evidence type="ECO:0000256" key="21">
    <source>
        <dbReference type="ARBA" id="ARBA00072775"/>
    </source>
</evidence>
<dbReference type="InterPro" id="IPR003591">
    <property type="entry name" value="Leu-rich_rpt_typical-subtyp"/>
</dbReference>
<keyword evidence="14" id="KW-0175">Coiled coil</keyword>
<dbReference type="CDD" id="cd06703">
    <property type="entry name" value="PDZ2_Scribble-like"/>
    <property type="match status" value="1"/>
</dbReference>
<dbReference type="PANTHER" id="PTHR23119:SF57">
    <property type="entry name" value="PROTEIN SCRIBBLE HOMOLOG"/>
    <property type="match status" value="1"/>
</dbReference>
<dbReference type="PROSITE" id="PS51450">
    <property type="entry name" value="LRR"/>
    <property type="match status" value="3"/>
</dbReference>
<dbReference type="PANTHER" id="PTHR23119">
    <property type="entry name" value="DISCS LARGE"/>
    <property type="match status" value="1"/>
</dbReference>
<evidence type="ECO:0000256" key="1">
    <source>
        <dbReference type="ARBA" id="ARBA00004202"/>
    </source>
</evidence>
<organism evidence="24 25">
    <name type="scientific">Amazona collaria</name>
    <name type="common">yellow-billed parrot</name>
    <dbReference type="NCBI Taxonomy" id="241587"/>
    <lineage>
        <taxon>Eukaryota</taxon>
        <taxon>Metazoa</taxon>
        <taxon>Chordata</taxon>
        <taxon>Craniata</taxon>
        <taxon>Vertebrata</taxon>
        <taxon>Euteleostomi</taxon>
        <taxon>Archelosauria</taxon>
        <taxon>Archosauria</taxon>
        <taxon>Dinosauria</taxon>
        <taxon>Saurischia</taxon>
        <taxon>Theropoda</taxon>
        <taxon>Coelurosauria</taxon>
        <taxon>Aves</taxon>
        <taxon>Neognathae</taxon>
        <taxon>Neoaves</taxon>
        <taxon>Telluraves</taxon>
        <taxon>Australaves</taxon>
        <taxon>Psittaciformes</taxon>
        <taxon>Psittacidae</taxon>
        <taxon>Amazona</taxon>
    </lineage>
</organism>
<dbReference type="FunFam" id="3.80.10.10:FF:000202">
    <property type="entry name" value="protein scribble homolog isoform X2"/>
    <property type="match status" value="1"/>
</dbReference>
<dbReference type="SMART" id="SM00228">
    <property type="entry name" value="PDZ"/>
    <property type="match status" value="4"/>
</dbReference>
<dbReference type="GO" id="GO:0098609">
    <property type="term" value="P:cell-cell adhesion"/>
    <property type="evidence" value="ECO:0007669"/>
    <property type="project" value="TreeGrafter"/>
</dbReference>
<proteinExistence type="predicted"/>
<dbReference type="InterPro" id="IPR001478">
    <property type="entry name" value="PDZ"/>
</dbReference>
<evidence type="ECO:0000256" key="7">
    <source>
        <dbReference type="ARBA" id="ARBA00022490"/>
    </source>
</evidence>
<evidence type="ECO:0000259" key="23">
    <source>
        <dbReference type="PROSITE" id="PS50106"/>
    </source>
</evidence>
<keyword evidence="9" id="KW-0433">Leucine-rich repeat</keyword>
<keyword evidence="25" id="KW-1185">Reference proteome</keyword>
<evidence type="ECO:0000256" key="17">
    <source>
        <dbReference type="ARBA" id="ARBA00023273"/>
    </source>
</evidence>
<dbReference type="GO" id="GO:0016323">
    <property type="term" value="C:basolateral plasma membrane"/>
    <property type="evidence" value="ECO:0007669"/>
    <property type="project" value="TreeGrafter"/>
</dbReference>
<dbReference type="SUPFAM" id="SSF50156">
    <property type="entry name" value="PDZ domain-like"/>
    <property type="match status" value="4"/>
</dbReference>
<evidence type="ECO:0000313" key="24">
    <source>
        <dbReference type="Ensembl" id="ENSACOP00000021421.1"/>
    </source>
</evidence>
<dbReference type="GO" id="GO:0014069">
    <property type="term" value="C:postsynaptic density"/>
    <property type="evidence" value="ECO:0007669"/>
    <property type="project" value="TreeGrafter"/>
</dbReference>
<keyword evidence="15" id="KW-0472">Membrane</keyword>
<dbReference type="Proteomes" id="UP000694522">
    <property type="component" value="Unplaced"/>
</dbReference>
<dbReference type="InterPro" id="IPR036034">
    <property type="entry name" value="PDZ_sf"/>
</dbReference>
<feature type="region of interest" description="Disordered" evidence="22">
    <location>
        <begin position="494"/>
        <end position="594"/>
    </location>
</feature>
<evidence type="ECO:0000256" key="6">
    <source>
        <dbReference type="ARBA" id="ARBA00022475"/>
    </source>
</evidence>
<name>A0A8B9GCB2_9PSIT</name>
<feature type="compositionally biased region" description="Basic and acidic residues" evidence="22">
    <location>
        <begin position="803"/>
        <end position="821"/>
    </location>
</feature>
<evidence type="ECO:0000256" key="19">
    <source>
        <dbReference type="ARBA" id="ARBA00034106"/>
    </source>
</evidence>
<keyword evidence="8" id="KW-0597">Phosphoprotein</keyword>
<dbReference type="FunFam" id="2.30.42.10:FF:000074">
    <property type="entry name" value="protein scribble homolog isoform X2"/>
    <property type="match status" value="1"/>
</dbReference>
<dbReference type="GO" id="GO:0098793">
    <property type="term" value="C:presynapse"/>
    <property type="evidence" value="ECO:0007669"/>
    <property type="project" value="UniProtKB-SubCell"/>
</dbReference>
<evidence type="ECO:0000256" key="10">
    <source>
        <dbReference type="ARBA" id="ARBA00022737"/>
    </source>
</evidence>
<evidence type="ECO:0000256" key="2">
    <source>
        <dbReference type="ARBA" id="ARBA00004496"/>
    </source>
</evidence>
<evidence type="ECO:0000256" key="20">
    <source>
        <dbReference type="ARBA" id="ARBA00034110"/>
    </source>
</evidence>
<feature type="region of interest" description="Disordered" evidence="22">
    <location>
        <begin position="449"/>
        <end position="479"/>
    </location>
</feature>
<dbReference type="InterPro" id="IPR050614">
    <property type="entry name" value="Synaptic_Scaffolding_LAP-MAGUK"/>
</dbReference>
<dbReference type="GO" id="GO:0030027">
    <property type="term" value="C:lamellipodium"/>
    <property type="evidence" value="ECO:0007669"/>
    <property type="project" value="UniProtKB-SubCell"/>
</dbReference>
<evidence type="ECO:0000256" key="9">
    <source>
        <dbReference type="ARBA" id="ARBA00022614"/>
    </source>
</evidence>
<keyword evidence="5" id="KW-0217">Developmental protein</keyword>
<evidence type="ECO:0000256" key="16">
    <source>
        <dbReference type="ARBA" id="ARBA00023139"/>
    </source>
</evidence>
<feature type="compositionally biased region" description="Basic and acidic residues" evidence="22">
    <location>
        <begin position="1367"/>
        <end position="1378"/>
    </location>
</feature>
<dbReference type="GO" id="GO:0045211">
    <property type="term" value="C:postsynaptic membrane"/>
    <property type="evidence" value="ECO:0007669"/>
    <property type="project" value="TreeGrafter"/>
</dbReference>
<dbReference type="Ensembl" id="ENSACOT00000022182.1">
    <property type="protein sequence ID" value="ENSACOP00000021421.1"/>
    <property type="gene ID" value="ENSACOG00000014362.1"/>
</dbReference>
<dbReference type="InterPro" id="IPR001611">
    <property type="entry name" value="Leu-rich_rpt"/>
</dbReference>
<dbReference type="FunFam" id="3.80.10.10:FF:000036">
    <property type="entry name" value="protein scribble homolog isoform X1"/>
    <property type="match status" value="1"/>
</dbReference>
<evidence type="ECO:0000256" key="14">
    <source>
        <dbReference type="ARBA" id="ARBA00023054"/>
    </source>
</evidence>
<feature type="compositionally biased region" description="Basic and acidic residues" evidence="22">
    <location>
        <begin position="508"/>
        <end position="524"/>
    </location>
</feature>
<dbReference type="Gene3D" id="3.80.10.10">
    <property type="entry name" value="Ribonuclease Inhibitor"/>
    <property type="match status" value="4"/>
</dbReference>
<feature type="domain" description="PDZ" evidence="23">
    <location>
        <begin position="699"/>
        <end position="786"/>
    </location>
</feature>
<feature type="compositionally biased region" description="Low complexity" evidence="22">
    <location>
        <begin position="1469"/>
        <end position="1482"/>
    </location>
</feature>
<feature type="region of interest" description="Disordered" evidence="22">
    <location>
        <begin position="1427"/>
        <end position="1491"/>
    </location>
</feature>
<dbReference type="CDD" id="cd06704">
    <property type="entry name" value="PDZ1_Scribble-like"/>
    <property type="match status" value="1"/>
</dbReference>
<evidence type="ECO:0000256" key="18">
    <source>
        <dbReference type="ARBA" id="ARBA00023288"/>
    </source>
</evidence>
<feature type="compositionally biased region" description="Basic and acidic residues" evidence="22">
    <location>
        <begin position="535"/>
        <end position="545"/>
    </location>
</feature>
<keyword evidence="7" id="KW-0963">Cytoplasm</keyword>